<evidence type="ECO:0000259" key="2">
    <source>
        <dbReference type="SMART" id="SM00363"/>
    </source>
</evidence>
<evidence type="ECO:0000313" key="3">
    <source>
        <dbReference type="EMBL" id="MDQ0274109.1"/>
    </source>
</evidence>
<dbReference type="EMBL" id="JAUSTN010000001">
    <property type="protein sequence ID" value="MDQ0274109.1"/>
    <property type="molecule type" value="Genomic_DNA"/>
</dbReference>
<proteinExistence type="predicted"/>
<sequence>MVEEISLDFIKDLEIKNKLKRVVDKIQICLKSHEPVSTDFLDPYERQIAISFIKKYPLSYKIDGGCFDAERSILIIFPDYLEYEGNLTYKIRIDYKGNLKHKDILGAILSQGFSRNKLGDIYVYNDYSYVIAAKEIANYLVYNLQKVANISVRVSLIDDVLKIDKQFTDFNIILSSKRLDNFISQVFKIRRNLAKELVEKNMVKVNFQLVDKSSFFLNEGDLISVRRYGRAYLNQILKETKKGNLLVNIKIPQ</sequence>
<evidence type="ECO:0000313" key="4">
    <source>
        <dbReference type="Proteomes" id="UP001236559"/>
    </source>
</evidence>
<organism evidence="3 4">
    <name type="scientific">Peptoniphilus koenoeneniae</name>
    <dbReference type="NCBI Taxonomy" id="507751"/>
    <lineage>
        <taxon>Bacteria</taxon>
        <taxon>Bacillati</taxon>
        <taxon>Bacillota</taxon>
        <taxon>Tissierellia</taxon>
        <taxon>Tissierellales</taxon>
        <taxon>Peptoniphilaceae</taxon>
        <taxon>Peptoniphilus</taxon>
    </lineage>
</organism>
<comment type="caution">
    <text evidence="3">The sequence shown here is derived from an EMBL/GenBank/DDBJ whole genome shotgun (WGS) entry which is preliminary data.</text>
</comment>
<dbReference type="Gene3D" id="3.10.290.10">
    <property type="entry name" value="RNA-binding S4 domain"/>
    <property type="match status" value="1"/>
</dbReference>
<dbReference type="InterPro" id="IPR040591">
    <property type="entry name" value="RqcP2_RBD"/>
</dbReference>
<keyword evidence="1" id="KW-0694">RNA-binding</keyword>
<dbReference type="SUPFAM" id="SSF55174">
    <property type="entry name" value="Alpha-L RNA-binding motif"/>
    <property type="match status" value="1"/>
</dbReference>
<dbReference type="InterPro" id="IPR012677">
    <property type="entry name" value="Nucleotide-bd_a/b_plait_sf"/>
</dbReference>
<dbReference type="Gene3D" id="3.30.1370.160">
    <property type="match status" value="1"/>
</dbReference>
<dbReference type="InterPro" id="IPR036986">
    <property type="entry name" value="S4_RNA-bd_sf"/>
</dbReference>
<dbReference type="Gene3D" id="3.30.70.330">
    <property type="match status" value="1"/>
</dbReference>
<evidence type="ECO:0000256" key="1">
    <source>
        <dbReference type="PROSITE-ProRule" id="PRU00182"/>
    </source>
</evidence>
<dbReference type="Proteomes" id="UP001236559">
    <property type="component" value="Unassembled WGS sequence"/>
</dbReference>
<keyword evidence="4" id="KW-1185">Reference proteome</keyword>
<dbReference type="CDD" id="cd00165">
    <property type="entry name" value="S4"/>
    <property type="match status" value="1"/>
</dbReference>
<feature type="domain" description="RNA-binding S4" evidence="2">
    <location>
        <begin position="177"/>
        <end position="234"/>
    </location>
</feature>
<accession>A0ABU0AS68</accession>
<gene>
    <name evidence="3" type="ORF">J2S72_000105</name>
</gene>
<name>A0ABU0AS68_9FIRM</name>
<dbReference type="PROSITE" id="PS50889">
    <property type="entry name" value="S4"/>
    <property type="match status" value="1"/>
</dbReference>
<reference evidence="3 4" key="1">
    <citation type="submission" date="2023-07" db="EMBL/GenBank/DDBJ databases">
        <title>Genomic Encyclopedia of Type Strains, Phase IV (KMG-IV): sequencing the most valuable type-strain genomes for metagenomic binning, comparative biology and taxonomic classification.</title>
        <authorList>
            <person name="Goeker M."/>
        </authorList>
    </citation>
    <scope>NUCLEOTIDE SEQUENCE [LARGE SCALE GENOMIC DNA]</scope>
    <source>
        <strain evidence="3 4">DSM 22616</strain>
    </source>
</reference>
<dbReference type="Pfam" id="PF01479">
    <property type="entry name" value="S4"/>
    <property type="match status" value="1"/>
</dbReference>
<dbReference type="Pfam" id="PF17774">
    <property type="entry name" value="YlmH_RBD"/>
    <property type="match status" value="1"/>
</dbReference>
<dbReference type="RefSeq" id="WP_023056417.1">
    <property type="nucleotide sequence ID" value="NZ_JAUSTN010000001.1"/>
</dbReference>
<dbReference type="SMART" id="SM00363">
    <property type="entry name" value="S4"/>
    <property type="match status" value="1"/>
</dbReference>
<protein>
    <submittedName>
        <fullName evidence="3">RNA-binding protein YlmH</fullName>
    </submittedName>
</protein>
<dbReference type="InterPro" id="IPR002942">
    <property type="entry name" value="S4_RNA-bd"/>
</dbReference>